<feature type="region of interest" description="Disordered" evidence="5">
    <location>
        <begin position="25"/>
        <end position="135"/>
    </location>
</feature>
<organism evidence="9 10">
    <name type="scientific">Klebsormidium nitens</name>
    <name type="common">Green alga</name>
    <name type="synonym">Ulothrix nitens</name>
    <dbReference type="NCBI Taxonomy" id="105231"/>
    <lineage>
        <taxon>Eukaryota</taxon>
        <taxon>Viridiplantae</taxon>
        <taxon>Streptophyta</taxon>
        <taxon>Klebsormidiophyceae</taxon>
        <taxon>Klebsormidiales</taxon>
        <taxon>Klebsormidiaceae</taxon>
        <taxon>Klebsormidium</taxon>
    </lineage>
</organism>
<proteinExistence type="predicted"/>
<dbReference type="GO" id="GO:0061630">
    <property type="term" value="F:ubiquitin protein ligase activity"/>
    <property type="evidence" value="ECO:0000318"/>
    <property type="project" value="GO_Central"/>
</dbReference>
<reference evidence="9 10" key="1">
    <citation type="journal article" date="2014" name="Nat. Commun.">
        <title>Klebsormidium flaccidum genome reveals primary factors for plant terrestrial adaptation.</title>
        <authorList>
            <person name="Hori K."/>
            <person name="Maruyama F."/>
            <person name="Fujisawa T."/>
            <person name="Togashi T."/>
            <person name="Yamamoto N."/>
            <person name="Seo M."/>
            <person name="Sato S."/>
            <person name="Yamada T."/>
            <person name="Mori H."/>
            <person name="Tajima N."/>
            <person name="Moriyama T."/>
            <person name="Ikeuchi M."/>
            <person name="Watanabe M."/>
            <person name="Wada H."/>
            <person name="Kobayashi K."/>
            <person name="Saito M."/>
            <person name="Masuda T."/>
            <person name="Sasaki-Sekimoto Y."/>
            <person name="Mashiguchi K."/>
            <person name="Awai K."/>
            <person name="Shimojima M."/>
            <person name="Masuda S."/>
            <person name="Iwai M."/>
            <person name="Nobusawa T."/>
            <person name="Narise T."/>
            <person name="Kondo S."/>
            <person name="Saito H."/>
            <person name="Sato R."/>
            <person name="Murakawa M."/>
            <person name="Ihara Y."/>
            <person name="Oshima-Yamada Y."/>
            <person name="Ohtaka K."/>
            <person name="Satoh M."/>
            <person name="Sonobe K."/>
            <person name="Ishii M."/>
            <person name="Ohtani R."/>
            <person name="Kanamori-Sato M."/>
            <person name="Honoki R."/>
            <person name="Miyazaki D."/>
            <person name="Mochizuki H."/>
            <person name="Umetsu J."/>
            <person name="Higashi K."/>
            <person name="Shibata D."/>
            <person name="Kamiya Y."/>
            <person name="Sato N."/>
            <person name="Nakamura Y."/>
            <person name="Tabata S."/>
            <person name="Ida S."/>
            <person name="Kurokawa K."/>
            <person name="Ohta H."/>
        </authorList>
    </citation>
    <scope>NUCLEOTIDE SEQUENCE [LARGE SCALE GENOMIC DNA]</scope>
    <source>
        <strain evidence="9 10">NIES-2285</strain>
    </source>
</reference>
<evidence type="ECO:0000313" key="9">
    <source>
        <dbReference type="EMBL" id="GAQ87904.1"/>
    </source>
</evidence>
<name>A0A1Y1IAB5_KLENI</name>
<evidence type="ECO:0000259" key="6">
    <source>
        <dbReference type="PROSITE" id="PS50089"/>
    </source>
</evidence>
<evidence type="ECO:0000256" key="2">
    <source>
        <dbReference type="ARBA" id="ARBA00022771"/>
    </source>
</evidence>
<dbReference type="PROSITE" id="PS50089">
    <property type="entry name" value="ZF_RING_2"/>
    <property type="match status" value="1"/>
</dbReference>
<dbReference type="InterPro" id="IPR001841">
    <property type="entry name" value="Znf_RING"/>
</dbReference>
<evidence type="ECO:0000259" key="7">
    <source>
        <dbReference type="PROSITE" id="PS51266"/>
    </source>
</evidence>
<evidence type="ECO:0000256" key="5">
    <source>
        <dbReference type="SAM" id="MobiDB-lite"/>
    </source>
</evidence>
<dbReference type="Proteomes" id="UP000054558">
    <property type="component" value="Unassembled WGS sequence"/>
</dbReference>
<evidence type="ECO:0000256" key="4">
    <source>
        <dbReference type="PROSITE-ProRule" id="PRU00601"/>
    </source>
</evidence>
<dbReference type="Pfam" id="PF13445">
    <property type="entry name" value="zf-RING_UBOX"/>
    <property type="match status" value="1"/>
</dbReference>
<dbReference type="PANTHER" id="PTHR21319:SF53">
    <property type="entry name" value="RING FINGER AND CHY ZINC FINGER DOMAIN-CONTAINING PROTEIN 1"/>
    <property type="match status" value="1"/>
</dbReference>
<dbReference type="SMART" id="SM00184">
    <property type="entry name" value="RING"/>
    <property type="match status" value="1"/>
</dbReference>
<gene>
    <name evidence="9" type="ORF">KFL_003870010</name>
</gene>
<protein>
    <submittedName>
        <fullName evidence="9">RING finger and CHY zinc finger domain-containing protein 1</fullName>
    </submittedName>
</protein>
<keyword evidence="2 4" id="KW-0863">Zinc-finger</keyword>
<dbReference type="OMA" id="NACMSIT"/>
<feature type="compositionally biased region" description="Basic and acidic residues" evidence="5">
    <location>
        <begin position="85"/>
        <end position="115"/>
    </location>
</feature>
<dbReference type="InterPro" id="IPR027370">
    <property type="entry name" value="Znf-RING_euk"/>
</dbReference>
<dbReference type="InterPro" id="IPR037274">
    <property type="entry name" value="Znf_CHY_sf"/>
</dbReference>
<dbReference type="InterPro" id="IPR013083">
    <property type="entry name" value="Znf_RING/FYVE/PHD"/>
</dbReference>
<keyword evidence="10" id="KW-1185">Reference proteome</keyword>
<dbReference type="Pfam" id="PF05495">
    <property type="entry name" value="zf-CHY"/>
    <property type="match status" value="1"/>
</dbReference>
<dbReference type="GO" id="GO:0006511">
    <property type="term" value="P:ubiquitin-dependent protein catabolic process"/>
    <property type="evidence" value="ECO:0000318"/>
    <property type="project" value="GO_Central"/>
</dbReference>
<dbReference type="GO" id="GO:0016567">
    <property type="term" value="P:protein ubiquitination"/>
    <property type="evidence" value="ECO:0000318"/>
    <property type="project" value="GO_Central"/>
</dbReference>
<dbReference type="SUPFAM" id="SSF57850">
    <property type="entry name" value="RING/U-box"/>
    <property type="match status" value="1"/>
</dbReference>
<evidence type="ECO:0000259" key="8">
    <source>
        <dbReference type="PROSITE" id="PS51270"/>
    </source>
</evidence>
<dbReference type="OrthoDB" id="411372at2759"/>
<feature type="domain" description="CHY-type" evidence="7">
    <location>
        <begin position="138"/>
        <end position="214"/>
    </location>
</feature>
<dbReference type="PROSITE" id="PS51270">
    <property type="entry name" value="ZF_CTCHY"/>
    <property type="match status" value="1"/>
</dbReference>
<dbReference type="STRING" id="105231.A0A1Y1IAB5"/>
<sequence>MERMESFQELDADAVSDYARRFAESEQLQHAEEEDDWVDLRSMAAGGSGDESSRDDMYMANASPRTDTSEDFLEEDAQRMQTGNEDQHMEGRDGHSRQRQGEGDMDVGAHQDKKGLPTAGSASDSALPLSPEEQAAQKGRMEHGCSHYRRRCRLRAPCCNEVFTCRHCHNEAKNAGEEDPKLRHDLPRHEVTSVVCMLCNMEQPVSQRCRSCGVTFGEYFCDKCRFFDDDISKEQFHCNDCGICRIGGRDKFFHCATCECCYAMSLQDKHKCVEKSMHHNCPVCFEYLFDSVHSTSVMVCGHTAHHACLEEMRQHGQYNCPICSKSLYDMAPVWAQLDAEVEATPMPPEYRDKLVWILCNDCGGINEVRFHLVAQKCPVIDCGSYNTRQTRASGNAATAAAAGPSHTG</sequence>
<dbReference type="PROSITE" id="PS51266">
    <property type="entry name" value="ZF_CHY"/>
    <property type="match status" value="1"/>
</dbReference>
<dbReference type="GO" id="GO:0008270">
    <property type="term" value="F:zinc ion binding"/>
    <property type="evidence" value="ECO:0007669"/>
    <property type="project" value="UniProtKB-KW"/>
</dbReference>
<dbReference type="Gene3D" id="2.20.28.10">
    <property type="match status" value="1"/>
</dbReference>
<dbReference type="AlphaFoldDB" id="A0A1Y1IAB5"/>
<dbReference type="CDD" id="cd16464">
    <property type="entry name" value="RING-H2_Pirh2-like"/>
    <property type="match status" value="1"/>
</dbReference>
<evidence type="ECO:0000313" key="10">
    <source>
        <dbReference type="Proteomes" id="UP000054558"/>
    </source>
</evidence>
<dbReference type="GO" id="GO:0005634">
    <property type="term" value="C:nucleus"/>
    <property type="evidence" value="ECO:0000318"/>
    <property type="project" value="GO_Central"/>
</dbReference>
<keyword evidence="1" id="KW-0479">Metal-binding</keyword>
<dbReference type="InterPro" id="IPR039512">
    <property type="entry name" value="RCHY1_zinc-ribbon"/>
</dbReference>
<dbReference type="EMBL" id="DF237336">
    <property type="protein sequence ID" value="GAQ87904.1"/>
    <property type="molecule type" value="Genomic_DNA"/>
</dbReference>
<dbReference type="SUPFAM" id="SSF161219">
    <property type="entry name" value="CHY zinc finger-like"/>
    <property type="match status" value="1"/>
</dbReference>
<dbReference type="PANTHER" id="PTHR21319">
    <property type="entry name" value="RING FINGER AND CHY ZINC FINGER DOMAIN-CONTAINING PROTEIN 1"/>
    <property type="match status" value="1"/>
</dbReference>
<accession>A0A1Y1IAB5</accession>
<dbReference type="Pfam" id="PF14599">
    <property type="entry name" value="zinc_ribbon_6"/>
    <property type="match status" value="1"/>
</dbReference>
<evidence type="ECO:0000256" key="3">
    <source>
        <dbReference type="ARBA" id="ARBA00022833"/>
    </source>
</evidence>
<feature type="domain" description="CTCHY-type" evidence="8">
    <location>
        <begin position="216"/>
        <end position="280"/>
    </location>
</feature>
<dbReference type="InterPro" id="IPR037275">
    <property type="entry name" value="Znf_CTCHY_sf"/>
</dbReference>
<dbReference type="InterPro" id="IPR017921">
    <property type="entry name" value="Znf_CTCHY"/>
</dbReference>
<keyword evidence="3" id="KW-0862">Zinc</keyword>
<feature type="domain" description="RING-type" evidence="6">
    <location>
        <begin position="281"/>
        <end position="324"/>
    </location>
</feature>
<dbReference type="SUPFAM" id="SSF161245">
    <property type="entry name" value="Zinc hairpin stack"/>
    <property type="match status" value="1"/>
</dbReference>
<dbReference type="Gene3D" id="3.30.40.10">
    <property type="entry name" value="Zinc/RING finger domain, C3HC4 (zinc finger)"/>
    <property type="match status" value="1"/>
</dbReference>
<dbReference type="InterPro" id="IPR008913">
    <property type="entry name" value="Znf_CHY"/>
</dbReference>
<evidence type="ECO:0000256" key="1">
    <source>
        <dbReference type="ARBA" id="ARBA00022723"/>
    </source>
</evidence>